<evidence type="ECO:0000313" key="2">
    <source>
        <dbReference type="Proteomes" id="UP000265520"/>
    </source>
</evidence>
<dbReference type="Proteomes" id="UP000265520">
    <property type="component" value="Unassembled WGS sequence"/>
</dbReference>
<reference evidence="1 2" key="1">
    <citation type="journal article" date="2018" name="Front. Plant Sci.">
        <title>Red Clover (Trifolium pratense) and Zigzag Clover (T. medium) - A Picture of Genomic Similarities and Differences.</title>
        <authorList>
            <person name="Dluhosova J."/>
            <person name="Istvanek J."/>
            <person name="Nedelnik J."/>
            <person name="Repkova J."/>
        </authorList>
    </citation>
    <scope>NUCLEOTIDE SEQUENCE [LARGE SCALE GENOMIC DNA]</scope>
    <source>
        <strain evidence="2">cv. 10/8</strain>
        <tissue evidence="1">Leaf</tissue>
    </source>
</reference>
<evidence type="ECO:0000313" key="1">
    <source>
        <dbReference type="EMBL" id="MCI44512.1"/>
    </source>
</evidence>
<feature type="non-terminal residue" evidence="1">
    <location>
        <position position="49"/>
    </location>
</feature>
<comment type="caution">
    <text evidence="1">The sequence shown here is derived from an EMBL/GenBank/DDBJ whole genome shotgun (WGS) entry which is preliminary data.</text>
</comment>
<dbReference type="AlphaFoldDB" id="A0A392S7U1"/>
<organism evidence="1 2">
    <name type="scientific">Trifolium medium</name>
    <dbReference type="NCBI Taxonomy" id="97028"/>
    <lineage>
        <taxon>Eukaryota</taxon>
        <taxon>Viridiplantae</taxon>
        <taxon>Streptophyta</taxon>
        <taxon>Embryophyta</taxon>
        <taxon>Tracheophyta</taxon>
        <taxon>Spermatophyta</taxon>
        <taxon>Magnoliopsida</taxon>
        <taxon>eudicotyledons</taxon>
        <taxon>Gunneridae</taxon>
        <taxon>Pentapetalae</taxon>
        <taxon>rosids</taxon>
        <taxon>fabids</taxon>
        <taxon>Fabales</taxon>
        <taxon>Fabaceae</taxon>
        <taxon>Papilionoideae</taxon>
        <taxon>50 kb inversion clade</taxon>
        <taxon>NPAAA clade</taxon>
        <taxon>Hologalegina</taxon>
        <taxon>IRL clade</taxon>
        <taxon>Trifolieae</taxon>
        <taxon>Trifolium</taxon>
    </lineage>
</organism>
<dbReference type="EMBL" id="LXQA010331534">
    <property type="protein sequence ID" value="MCI44512.1"/>
    <property type="molecule type" value="Genomic_DNA"/>
</dbReference>
<keyword evidence="2" id="KW-1185">Reference proteome</keyword>
<accession>A0A392S7U1</accession>
<name>A0A392S7U1_9FABA</name>
<sequence>MKEEQLENRYDGEKRLQNGYGGATELVRSDTILKMAEKGERNANHSKKG</sequence>
<proteinExistence type="predicted"/>
<protein>
    <submittedName>
        <fullName evidence="1">Uncharacterized protein</fullName>
    </submittedName>
</protein>